<keyword evidence="9 12" id="KW-0066">ATP synthesis</keyword>
<dbReference type="RefSeq" id="WP_003647073.1">
    <property type="nucleotide sequence ID" value="NZ_BEXJ01000001.1"/>
</dbReference>
<dbReference type="GO" id="GO:0005524">
    <property type="term" value="F:ATP binding"/>
    <property type="evidence" value="ECO:0007669"/>
    <property type="project" value="UniProtKB-UniRule"/>
</dbReference>
<dbReference type="AlphaFoldDB" id="A0A133PEV9"/>
<dbReference type="Pfam" id="PF02823">
    <property type="entry name" value="ATP-synt_DE_N"/>
    <property type="match status" value="1"/>
</dbReference>
<evidence type="ECO:0000256" key="4">
    <source>
        <dbReference type="ARBA" id="ARBA00014480"/>
    </source>
</evidence>
<dbReference type="NCBIfam" id="TIGR01216">
    <property type="entry name" value="ATP_synt_epsi"/>
    <property type="match status" value="1"/>
</dbReference>
<sequence>MADPEKILKVSVVTPDGIVYSHNATMVAMRAIDGERTIMYDHLPIVTPLAIGEVRVKRTHEMNDRVDHIAVNGGYIEFSNNEATIIADSAERARNIDVERAQSAKKRAEQHMQEAKEKHNEREMLEAEIALRRAVNRLHVRENYGK</sequence>
<dbReference type="SUPFAM" id="SSF46604">
    <property type="entry name" value="Epsilon subunit of F1F0-ATP synthase C-terminal domain"/>
    <property type="match status" value="1"/>
</dbReference>
<evidence type="ECO:0000313" key="24">
    <source>
        <dbReference type="Proteomes" id="UP000234740"/>
    </source>
</evidence>
<dbReference type="EMBL" id="CP021427">
    <property type="protein sequence ID" value="ART98842.1"/>
    <property type="molecule type" value="Genomic_DNA"/>
</dbReference>
<feature type="domain" description="ATP synthase F1 complex delta/epsilon subunit N-terminal" evidence="16">
    <location>
        <begin position="8"/>
        <end position="90"/>
    </location>
</feature>
<dbReference type="InterPro" id="IPR020546">
    <property type="entry name" value="ATP_synth_F1_dsu/esu_N"/>
</dbReference>
<evidence type="ECO:0000313" key="17">
    <source>
        <dbReference type="EMBL" id="ART98842.1"/>
    </source>
</evidence>
<dbReference type="HAMAP" id="MF_00530">
    <property type="entry name" value="ATP_synth_epsil_bac"/>
    <property type="match status" value="1"/>
</dbReference>
<dbReference type="PANTHER" id="PTHR13822">
    <property type="entry name" value="ATP SYNTHASE DELTA/EPSILON CHAIN"/>
    <property type="match status" value="1"/>
</dbReference>
<reference evidence="21" key="6">
    <citation type="submission" date="2021-03" db="EMBL/GenBank/DDBJ databases">
        <title>Whole genome sequence of Lactobacillus gasseri HL75.</title>
        <authorList>
            <person name="Kim J.-M."/>
            <person name="Chung S.H."/>
            <person name="Kim J.-S."/>
        </authorList>
    </citation>
    <scope>NUCLEOTIDE SEQUENCE</scope>
    <source>
        <strain evidence="21">HL75</strain>
    </source>
</reference>
<accession>A0A133PEV9</accession>
<evidence type="ECO:0000313" key="21">
    <source>
        <dbReference type="EMBL" id="QTD66855.1"/>
    </source>
</evidence>
<dbReference type="InterPro" id="IPR036771">
    <property type="entry name" value="ATPsynth_dsu/esu_N"/>
</dbReference>
<evidence type="ECO:0000256" key="1">
    <source>
        <dbReference type="ARBA" id="ARBA00003543"/>
    </source>
</evidence>
<gene>
    <name evidence="12 18" type="primary">atpC</name>
    <name evidence="17" type="ORF">CCE30_08010</name>
    <name evidence="20" type="ORF">CYJ86_03985</name>
    <name evidence="19" type="ORF">F8244_01620</name>
    <name evidence="22" type="ORF">FIPPAONL_00324</name>
    <name evidence="21" type="ORF">J3E67_001226</name>
    <name evidence="18" type="ORF">LJCM1025_07210</name>
</gene>
<evidence type="ECO:0000256" key="10">
    <source>
        <dbReference type="ARBA" id="ARBA00030215"/>
    </source>
</evidence>
<organism evidence="19 27">
    <name type="scientific">Lactobacillus gasseri</name>
    <dbReference type="NCBI Taxonomy" id="1596"/>
    <lineage>
        <taxon>Bacteria</taxon>
        <taxon>Bacillati</taxon>
        <taxon>Bacillota</taxon>
        <taxon>Bacilli</taxon>
        <taxon>Lactobacillales</taxon>
        <taxon>Lactobacillaceae</taxon>
        <taxon>Lactobacillus</taxon>
    </lineage>
</organism>
<evidence type="ECO:0000313" key="22">
    <source>
        <dbReference type="EMBL" id="TQW15957.1"/>
    </source>
</evidence>
<dbReference type="GeneID" id="48925237"/>
<dbReference type="PANTHER" id="PTHR13822:SF10">
    <property type="entry name" value="ATP SYNTHASE EPSILON CHAIN, CHLOROPLASTIC"/>
    <property type="match status" value="1"/>
</dbReference>
<dbReference type="Proteomes" id="UP000316012">
    <property type="component" value="Unassembled WGS sequence"/>
</dbReference>
<dbReference type="Gene3D" id="1.20.5.440">
    <property type="entry name" value="ATP synthase delta/epsilon subunit, C-terminal domain"/>
    <property type="match status" value="1"/>
</dbReference>
<evidence type="ECO:0000256" key="9">
    <source>
        <dbReference type="ARBA" id="ARBA00023310"/>
    </source>
</evidence>
<reference evidence="18 25" key="3">
    <citation type="journal article" date="2018" name="Int. J. Syst. Evol. Microbiol.">
        <title>Lactobacillus paragasseri sp. nov., a sister taxon of Lactobacillus gasseri, based on whole-genome sequence analyses.</title>
        <authorList>
            <person name="Tanizawa Y."/>
            <person name="Tada I."/>
            <person name="Kobayashi H."/>
            <person name="Endo A."/>
            <person name="Maeno S."/>
            <person name="Toyoda A."/>
            <person name="Arita M."/>
            <person name="Nakamura Y."/>
            <person name="Sakamoto M."/>
            <person name="Ohkuma M."/>
            <person name="Tohno M."/>
        </authorList>
    </citation>
    <scope>NUCLEOTIDE SEQUENCE [LARGE SCALE GENOMIC DNA]</scope>
    <source>
        <strain evidence="18 25">JCM 1025</strain>
    </source>
</reference>
<dbReference type="Proteomes" id="UP000460112">
    <property type="component" value="Unassembled WGS sequence"/>
</dbReference>
<evidence type="ECO:0000256" key="6">
    <source>
        <dbReference type="ARBA" id="ARBA00023065"/>
    </source>
</evidence>
<dbReference type="Pfam" id="PF00401">
    <property type="entry name" value="ATP-synt_DE"/>
    <property type="match status" value="1"/>
</dbReference>
<dbReference type="EMBL" id="BEXJ01000001">
    <property type="protein sequence ID" value="GBA95940.1"/>
    <property type="molecule type" value="Genomic_DNA"/>
</dbReference>
<evidence type="ECO:0000256" key="14">
    <source>
        <dbReference type="SAM" id="MobiDB-lite"/>
    </source>
</evidence>
<keyword evidence="7 12" id="KW-0472">Membrane</keyword>
<dbReference type="EMBL" id="SRMD01000040">
    <property type="protein sequence ID" value="TQW15957.1"/>
    <property type="molecule type" value="Genomic_DNA"/>
</dbReference>
<proteinExistence type="inferred from homology"/>
<keyword evidence="5 12" id="KW-0813">Transport</keyword>
<dbReference type="EMBL" id="WBOA01000001">
    <property type="protein sequence ID" value="KAB1951219.1"/>
    <property type="molecule type" value="Genomic_DNA"/>
</dbReference>
<evidence type="ECO:0000313" key="23">
    <source>
        <dbReference type="Proteomes" id="UP000195798"/>
    </source>
</evidence>
<evidence type="ECO:0000256" key="13">
    <source>
        <dbReference type="RuleBase" id="RU003656"/>
    </source>
</evidence>
<protein>
    <recommendedName>
        <fullName evidence="4 12">ATP synthase epsilon chain</fullName>
    </recommendedName>
    <alternativeName>
        <fullName evidence="11 12">ATP synthase F1 sector epsilon subunit</fullName>
    </alternativeName>
    <alternativeName>
        <fullName evidence="10 12">F-ATPase epsilon subunit</fullName>
    </alternativeName>
</protein>
<dbReference type="CDD" id="cd12152">
    <property type="entry name" value="F1-ATPase_delta"/>
    <property type="match status" value="1"/>
</dbReference>
<dbReference type="STRING" id="324831.LGAS_1237"/>
<dbReference type="EMBL" id="PKKC01000001">
    <property type="protein sequence ID" value="PKZ91645.1"/>
    <property type="molecule type" value="Genomic_DNA"/>
</dbReference>
<evidence type="ECO:0000313" key="19">
    <source>
        <dbReference type="EMBL" id="KAB1951219.1"/>
    </source>
</evidence>
<keyword evidence="6 12" id="KW-0406">Ion transport</keyword>
<evidence type="ECO:0000313" key="25">
    <source>
        <dbReference type="Proteomes" id="UP000250668"/>
    </source>
</evidence>
<dbReference type="EMBL" id="CP071801">
    <property type="protein sequence ID" value="QTD66855.1"/>
    <property type="molecule type" value="Genomic_DNA"/>
</dbReference>
<name>A0A133PEV9_LACGS</name>
<dbReference type="OMA" id="MTVHCDI"/>
<dbReference type="SUPFAM" id="SSF51344">
    <property type="entry name" value="Epsilon subunit of F1F0-ATP synthase N-terminal domain"/>
    <property type="match status" value="1"/>
</dbReference>
<evidence type="ECO:0000259" key="15">
    <source>
        <dbReference type="Pfam" id="PF00401"/>
    </source>
</evidence>
<keyword evidence="12" id="KW-0375">Hydrogen ion transport</keyword>
<comment type="similarity">
    <text evidence="3 12 13">Belongs to the ATPase epsilon chain family.</text>
</comment>
<feature type="domain" description="ATP synthase epsilon subunit C-terminal" evidence="15">
    <location>
        <begin position="95"/>
        <end position="140"/>
    </location>
</feature>
<dbReference type="GO" id="GO:0045259">
    <property type="term" value="C:proton-transporting ATP synthase complex"/>
    <property type="evidence" value="ECO:0007669"/>
    <property type="project" value="UniProtKB-KW"/>
</dbReference>
<dbReference type="Proteomes" id="UP000234740">
    <property type="component" value="Unassembled WGS sequence"/>
</dbReference>
<comment type="function">
    <text evidence="1 12">Produces ATP from ADP in the presence of a proton gradient across the membrane.</text>
</comment>
<dbReference type="OrthoDB" id="9804110at2"/>
<dbReference type="NCBIfam" id="NF001846">
    <property type="entry name" value="PRK00571.1-3"/>
    <property type="match status" value="1"/>
</dbReference>
<feature type="region of interest" description="Disordered" evidence="14">
    <location>
        <begin position="102"/>
        <end position="122"/>
    </location>
</feature>
<reference evidence="20 24" key="2">
    <citation type="submission" date="2017-12" db="EMBL/GenBank/DDBJ databases">
        <title>Phylogenetic diversity of female urinary microbiome.</title>
        <authorList>
            <person name="Thomas-White K."/>
            <person name="Wolfe A.J."/>
        </authorList>
    </citation>
    <scope>NUCLEOTIDE SEQUENCE [LARGE SCALE GENOMIC DNA]</scope>
    <source>
        <strain evidence="20 24">UMB0099</strain>
    </source>
</reference>
<dbReference type="SMR" id="A0A133PEV9"/>
<evidence type="ECO:0000256" key="2">
    <source>
        <dbReference type="ARBA" id="ARBA00004202"/>
    </source>
</evidence>
<evidence type="ECO:0000256" key="7">
    <source>
        <dbReference type="ARBA" id="ARBA00023136"/>
    </source>
</evidence>
<evidence type="ECO:0000256" key="3">
    <source>
        <dbReference type="ARBA" id="ARBA00005712"/>
    </source>
</evidence>
<dbReference type="InterPro" id="IPR036794">
    <property type="entry name" value="ATP_F1_dsu/esu_C_sf"/>
</dbReference>
<evidence type="ECO:0000256" key="5">
    <source>
        <dbReference type="ARBA" id="ARBA00022448"/>
    </source>
</evidence>
<evidence type="ECO:0000313" key="18">
    <source>
        <dbReference type="EMBL" id="GBA95940.1"/>
    </source>
</evidence>
<keyword evidence="8 12" id="KW-0139">CF(1)</keyword>
<reference evidence="19 27" key="5">
    <citation type="submission" date="2019-09" db="EMBL/GenBank/DDBJ databases">
        <title>Investigation of probiotic properties of different lactic acid bacteria.</title>
        <authorList>
            <person name="Jaomanjaka F."/>
            <person name="Blanc P."/>
        </authorList>
    </citation>
    <scope>NUCLEOTIDE SEQUENCE [LARGE SCALE GENOMIC DNA]</scope>
    <source>
        <strain evidence="19 27">BIO6369</strain>
    </source>
</reference>
<dbReference type="InterPro" id="IPR001469">
    <property type="entry name" value="ATP_synth_F1_dsu/esu"/>
</dbReference>
<reference evidence="17 23" key="1">
    <citation type="submission" date="2017-05" db="EMBL/GenBank/DDBJ databases">
        <authorList>
            <person name="Oh N.-S."/>
        </authorList>
    </citation>
    <scope>NUCLEOTIDE SEQUENCE [LARGE SCALE GENOMIC DNA]</scope>
    <source>
        <strain evidence="17 23">4M13</strain>
    </source>
</reference>
<dbReference type="Proteomes" id="UP000195798">
    <property type="component" value="Chromosome"/>
</dbReference>
<evidence type="ECO:0000313" key="20">
    <source>
        <dbReference type="EMBL" id="PKZ91645.1"/>
    </source>
</evidence>
<evidence type="ECO:0000256" key="8">
    <source>
        <dbReference type="ARBA" id="ARBA00023196"/>
    </source>
</evidence>
<comment type="subunit">
    <text evidence="12 13">F-type ATPases have 2 components, CF(1) - the catalytic core - and CF(0) - the membrane proton channel. CF(1) has five subunits: alpha(3), beta(3), gamma(1), delta(1), epsilon(1). CF(0) has three main subunits: a, b and c.</text>
</comment>
<dbReference type="eggNOG" id="COG0355">
    <property type="taxonomic scope" value="Bacteria"/>
</dbReference>
<evidence type="ECO:0000256" key="12">
    <source>
        <dbReference type="HAMAP-Rule" id="MF_00530"/>
    </source>
</evidence>
<evidence type="ECO:0000259" key="16">
    <source>
        <dbReference type="Pfam" id="PF02823"/>
    </source>
</evidence>
<dbReference type="GO" id="GO:0005886">
    <property type="term" value="C:plasma membrane"/>
    <property type="evidence" value="ECO:0007669"/>
    <property type="project" value="UniProtKB-SubCell"/>
</dbReference>
<keyword evidence="26" id="KW-1185">Reference proteome</keyword>
<dbReference type="Proteomes" id="UP000663932">
    <property type="component" value="Chromosome"/>
</dbReference>
<evidence type="ECO:0000256" key="11">
    <source>
        <dbReference type="ARBA" id="ARBA00031795"/>
    </source>
</evidence>
<evidence type="ECO:0000313" key="26">
    <source>
        <dbReference type="Proteomes" id="UP000316012"/>
    </source>
</evidence>
<keyword evidence="12" id="KW-1003">Cell membrane</keyword>
<dbReference type="Proteomes" id="UP000250668">
    <property type="component" value="Unassembled WGS sequence"/>
</dbReference>
<dbReference type="Gene3D" id="2.60.15.10">
    <property type="entry name" value="F0F1 ATP synthase delta/epsilon subunit, N-terminal"/>
    <property type="match status" value="1"/>
</dbReference>
<dbReference type="InterPro" id="IPR020547">
    <property type="entry name" value="ATP_synth_F1_esu_C"/>
</dbReference>
<reference evidence="22 26" key="4">
    <citation type="submission" date="2019-04" db="EMBL/GenBank/DDBJ databases">
        <title>Lactobacillus gasseri 7171 assembly.</title>
        <authorList>
            <person name="Joris B.R."/>
            <person name="Giguere D."/>
        </authorList>
    </citation>
    <scope>NUCLEOTIDE SEQUENCE [LARGE SCALE GENOMIC DNA]</scope>
    <source>
        <strain evidence="22 26">7171</strain>
    </source>
</reference>
<dbReference type="GO" id="GO:0046933">
    <property type="term" value="F:proton-transporting ATP synthase activity, rotational mechanism"/>
    <property type="evidence" value="ECO:0007669"/>
    <property type="project" value="UniProtKB-UniRule"/>
</dbReference>
<comment type="subcellular location">
    <subcellularLocation>
        <location evidence="2 12">Cell membrane</location>
        <topology evidence="2 12">Peripheral membrane protein</topology>
    </subcellularLocation>
</comment>
<evidence type="ECO:0000313" key="27">
    <source>
        <dbReference type="Proteomes" id="UP000460112"/>
    </source>
</evidence>